<dbReference type="InterPro" id="IPR041070">
    <property type="entry name" value="JHD"/>
</dbReference>
<evidence type="ECO:0000256" key="19">
    <source>
        <dbReference type="PROSITE-ProRule" id="PRU00146"/>
    </source>
</evidence>
<keyword evidence="24" id="KW-1185">Reference proteome</keyword>
<dbReference type="PROSITE" id="PS50016">
    <property type="entry name" value="ZF_PHD_2"/>
    <property type="match status" value="1"/>
</dbReference>
<feature type="region of interest" description="Disordered" evidence="20">
    <location>
        <begin position="568"/>
        <end position="605"/>
    </location>
</feature>
<dbReference type="SUPFAM" id="SSF57903">
    <property type="entry name" value="FYVE/PHD zinc finger"/>
    <property type="match status" value="1"/>
</dbReference>
<evidence type="ECO:0000256" key="13">
    <source>
        <dbReference type="ARBA" id="ARBA00023004"/>
    </source>
</evidence>
<feature type="compositionally biased region" description="Polar residues" evidence="20">
    <location>
        <begin position="1274"/>
        <end position="1286"/>
    </location>
</feature>
<dbReference type="InterPro" id="IPR041667">
    <property type="entry name" value="Cupin_8"/>
</dbReference>
<comment type="function">
    <text evidence="2">Histone demethylase that specifically demethylates 'Lys-36' of histone H3, thereby playing a central role in histone code.</text>
</comment>
<keyword evidence="11" id="KW-0223">Dioxygenase</keyword>
<feature type="compositionally biased region" description="Polar residues" evidence="20">
    <location>
        <begin position="347"/>
        <end position="356"/>
    </location>
</feature>
<comment type="similarity">
    <text evidence="4">Belongs to the JHDM1 histone demethylase family.</text>
</comment>
<dbReference type="Pfam" id="PF00628">
    <property type="entry name" value="PHD"/>
    <property type="match status" value="1"/>
</dbReference>
<organism evidence="23 24">
    <name type="scientific">Ramalina farinacea</name>
    <dbReference type="NCBI Taxonomy" id="258253"/>
    <lineage>
        <taxon>Eukaryota</taxon>
        <taxon>Fungi</taxon>
        <taxon>Dikarya</taxon>
        <taxon>Ascomycota</taxon>
        <taxon>Pezizomycotina</taxon>
        <taxon>Lecanoromycetes</taxon>
        <taxon>OSLEUM clade</taxon>
        <taxon>Lecanoromycetidae</taxon>
        <taxon>Lecanorales</taxon>
        <taxon>Lecanorineae</taxon>
        <taxon>Ramalinaceae</taxon>
        <taxon>Ramalina</taxon>
    </lineage>
</organism>
<keyword evidence="7" id="KW-0479">Metal-binding</keyword>
<name>A0AA43TVX1_9LECA</name>
<evidence type="ECO:0000256" key="14">
    <source>
        <dbReference type="ARBA" id="ARBA00023015"/>
    </source>
</evidence>
<evidence type="ECO:0000256" key="6">
    <source>
        <dbReference type="ARBA" id="ARBA00015153"/>
    </source>
</evidence>
<evidence type="ECO:0000259" key="21">
    <source>
        <dbReference type="PROSITE" id="PS50016"/>
    </source>
</evidence>
<comment type="cofactor">
    <cofactor evidence="1">
        <name>Fe(2+)</name>
        <dbReference type="ChEBI" id="CHEBI:29033"/>
    </cofactor>
</comment>
<keyword evidence="15" id="KW-0804">Transcription</keyword>
<feature type="compositionally biased region" description="Basic and acidic residues" evidence="20">
    <location>
        <begin position="1352"/>
        <end position="1363"/>
    </location>
</feature>
<evidence type="ECO:0000256" key="20">
    <source>
        <dbReference type="SAM" id="MobiDB-lite"/>
    </source>
</evidence>
<dbReference type="PROSITE" id="PS51184">
    <property type="entry name" value="JMJC"/>
    <property type="match status" value="1"/>
</dbReference>
<keyword evidence="14" id="KW-0805">Transcription regulation</keyword>
<dbReference type="EC" id="1.14.11.27" evidence="5"/>
<evidence type="ECO:0000256" key="4">
    <source>
        <dbReference type="ARBA" id="ARBA00008037"/>
    </source>
</evidence>
<feature type="region of interest" description="Disordered" evidence="20">
    <location>
        <begin position="238"/>
        <end position="417"/>
    </location>
</feature>
<evidence type="ECO:0000256" key="11">
    <source>
        <dbReference type="ARBA" id="ARBA00022964"/>
    </source>
</evidence>
<feature type="region of interest" description="Disordered" evidence="20">
    <location>
        <begin position="1"/>
        <end position="78"/>
    </location>
</feature>
<feature type="compositionally biased region" description="Basic and acidic residues" evidence="20">
    <location>
        <begin position="253"/>
        <end position="268"/>
    </location>
</feature>
<dbReference type="InterPro" id="IPR003347">
    <property type="entry name" value="JmjC_dom"/>
</dbReference>
<dbReference type="GO" id="GO:0005634">
    <property type="term" value="C:nucleus"/>
    <property type="evidence" value="ECO:0007669"/>
    <property type="project" value="UniProtKB-SubCell"/>
</dbReference>
<feature type="compositionally biased region" description="Low complexity" evidence="20">
    <location>
        <begin position="1388"/>
        <end position="1404"/>
    </location>
</feature>
<dbReference type="GO" id="GO:0008270">
    <property type="term" value="F:zinc ion binding"/>
    <property type="evidence" value="ECO:0007669"/>
    <property type="project" value="UniProtKB-KW"/>
</dbReference>
<keyword evidence="8 19" id="KW-0863">Zinc-finger</keyword>
<evidence type="ECO:0000256" key="17">
    <source>
        <dbReference type="ARBA" id="ARBA00031083"/>
    </source>
</evidence>
<proteinExistence type="inferred from homology"/>
<evidence type="ECO:0000256" key="10">
    <source>
        <dbReference type="ARBA" id="ARBA00022853"/>
    </source>
</evidence>
<dbReference type="Pfam" id="PF17811">
    <property type="entry name" value="JHD"/>
    <property type="match status" value="1"/>
</dbReference>
<feature type="compositionally biased region" description="Basic and acidic residues" evidence="20">
    <location>
        <begin position="395"/>
        <end position="407"/>
    </location>
</feature>
<dbReference type="InterPro" id="IPR050690">
    <property type="entry name" value="JHDM1_Histone_Demethylase"/>
</dbReference>
<feature type="compositionally biased region" description="Polar residues" evidence="20">
    <location>
        <begin position="1051"/>
        <end position="1062"/>
    </location>
</feature>
<dbReference type="InterPro" id="IPR011011">
    <property type="entry name" value="Znf_FYVE_PHD"/>
</dbReference>
<comment type="catalytic activity">
    <reaction evidence="18">
        <text>N(6),N(6)-dimethyl-L-lysyl(36)-[histone H3] + 2 2-oxoglutarate + 2 O2 = L-lysyl(36)-[histone H3] + 2 formaldehyde + 2 succinate + 2 CO2</text>
        <dbReference type="Rhea" id="RHEA:42032"/>
        <dbReference type="Rhea" id="RHEA-COMP:9785"/>
        <dbReference type="Rhea" id="RHEA-COMP:9787"/>
        <dbReference type="ChEBI" id="CHEBI:15379"/>
        <dbReference type="ChEBI" id="CHEBI:16526"/>
        <dbReference type="ChEBI" id="CHEBI:16810"/>
        <dbReference type="ChEBI" id="CHEBI:16842"/>
        <dbReference type="ChEBI" id="CHEBI:29969"/>
        <dbReference type="ChEBI" id="CHEBI:30031"/>
        <dbReference type="ChEBI" id="CHEBI:61976"/>
        <dbReference type="EC" id="1.14.11.27"/>
    </reaction>
</comment>
<evidence type="ECO:0000256" key="2">
    <source>
        <dbReference type="ARBA" id="ARBA00003909"/>
    </source>
</evidence>
<dbReference type="InterPro" id="IPR019787">
    <property type="entry name" value="Znf_PHD-finger"/>
</dbReference>
<feature type="compositionally biased region" description="Basic and acidic residues" evidence="20">
    <location>
        <begin position="312"/>
        <end position="329"/>
    </location>
</feature>
<feature type="domain" description="JmjC" evidence="22">
    <location>
        <begin position="687"/>
        <end position="845"/>
    </location>
</feature>
<keyword evidence="10" id="KW-0156">Chromatin regulator</keyword>
<feature type="region of interest" description="Disordered" evidence="20">
    <location>
        <begin position="1166"/>
        <end position="1204"/>
    </location>
</feature>
<keyword evidence="12 23" id="KW-0560">Oxidoreductase</keyword>
<dbReference type="SUPFAM" id="SSF51197">
    <property type="entry name" value="Clavaminate synthase-like"/>
    <property type="match status" value="1"/>
</dbReference>
<evidence type="ECO:0000256" key="3">
    <source>
        <dbReference type="ARBA" id="ARBA00004123"/>
    </source>
</evidence>
<keyword evidence="13" id="KW-0408">Iron</keyword>
<gene>
    <name evidence="23" type="primary">JHD1</name>
    <name evidence="23" type="ORF">OHK93_001083</name>
</gene>
<dbReference type="InterPro" id="IPR019786">
    <property type="entry name" value="Zinc_finger_PHD-type_CS"/>
</dbReference>
<evidence type="ECO:0000256" key="12">
    <source>
        <dbReference type="ARBA" id="ARBA00023002"/>
    </source>
</evidence>
<dbReference type="CDD" id="cd15517">
    <property type="entry name" value="PHD_TCF19_like"/>
    <property type="match status" value="1"/>
</dbReference>
<feature type="compositionally biased region" description="Polar residues" evidence="20">
    <location>
        <begin position="1025"/>
        <end position="1035"/>
    </location>
</feature>
<feature type="region of interest" description="Disordered" evidence="20">
    <location>
        <begin position="1247"/>
        <end position="1286"/>
    </location>
</feature>
<accession>A0AA43TVX1</accession>
<keyword evidence="9" id="KW-0862">Zinc</keyword>
<dbReference type="SMART" id="SM00558">
    <property type="entry name" value="JmjC"/>
    <property type="match status" value="1"/>
</dbReference>
<evidence type="ECO:0000259" key="22">
    <source>
        <dbReference type="PROSITE" id="PS51184"/>
    </source>
</evidence>
<dbReference type="PROSITE" id="PS01359">
    <property type="entry name" value="ZF_PHD_1"/>
    <property type="match status" value="1"/>
</dbReference>
<evidence type="ECO:0000256" key="1">
    <source>
        <dbReference type="ARBA" id="ARBA00001954"/>
    </source>
</evidence>
<feature type="compositionally biased region" description="Polar residues" evidence="20">
    <location>
        <begin position="1167"/>
        <end position="1199"/>
    </location>
</feature>
<comment type="caution">
    <text evidence="23">The sequence shown here is derived from an EMBL/GenBank/DDBJ whole genome shotgun (WGS) entry which is preliminary data.</text>
</comment>
<feature type="compositionally biased region" description="Polar residues" evidence="20">
    <location>
        <begin position="32"/>
        <end position="47"/>
    </location>
</feature>
<sequence>MSISFKSFAGSRPERYRTPSPPRSAIEPLSPSGFTDATNPPAHNQNLEAERSYPGFDPSTQNDAYTYRSNNERHSHRSHGSMELFATIALATQPFTPPLQPSNANGKRLSETILDNQPRLKRARSEKLPSPNLATKAVDDKIRPATSYEATLMDAELLLHFSRHPVHSKASTPISSPQGLPQAPVSEVQWSAPKNATDTGQVGSLSQPSLPTAQPQEDVNDHAIDDSLTDHFSYVEATPHTDPVVGEPAGPEPSKDIEPNEHFQHEEPSSNLIETAPDEQGTDLQTGDKSATPLELASEIANGVQDQGVQEPQHHDEQPSHDQISDHLEQQPGIASAKDVPQKEAETTQAEDSNASHIDDNLGSADQVETAEIDPPEIVDSSRDQVEKQASSDLGEDHQSQGTKEEPPVSADVAEPASRSANSTAVCACCNFTRNSASVDNENNATSWINCDGCKSWYHFACAGFKNEREVRSVDKFRCKKCKPVHGATTYVRKSSRAHSAIDYAGLHQGVIKTSDDRPEHHYIQPIKDGTISFQPETFARMRPELVTAEYFEKGCGMREPIVIPAAFNPQPGAQHTDDDEIQEHSNHVSGRPDALESSANMEEWFSPDPDTSMVPDEGQDALDMVMPRNLTVRKVSELYGLEEKVEVIDVKSQNGENKKWNMRRFADYYESSRDNKIVRNVISLEVSQSKLGRLIRRPKIVRDLDLQDSVWPQELFAKGEWPRVQFYCLMSVADCFTDFHIDFGGSSVFYHILKGKKTFLFIPPKEKHLKKYEEWCMSPAQNWTFLADQTKECYRVDLSEGDTMLIPSGWIHAVWTPEDSLVIGGNFLTRMNFAMQVRIALVEKNTGVARKFRYPHFQKIQWFTVLQYLKEDPLPDSVRERLERGDSFHRERPAHHDFDNWGENSLSGSENYHARYYSQSEVDGLPDLLRYILRTVMIDMGNVDGVTAEARNAVKKSIPRGHGDPIDIAKTFAHWMAWKRGNEPLQHWAYADHVIENTAPEKLSTTAARKLAEEAAKAPRRQSARMQSQKSATISVPPDSTPVGVEATVPSASSISSTAKRTASEALDESLSTDNLSSPAPKKVRTSSGSTGSHRKTACESCRRRRRACKHKDQVEAVTSNGQAPNPLAHTPSSNAMVGTTSLQEKLSSLGGLFNAVTPKMERGHSQISSNGARDVFNSSTIPDQLANQGNASQSRTVPGQEIMGDIGIVSGSSSPSKPRTKACHYCRKSKRRCIHDAFGNEDPIKVAESAIPRPHARKINKPESSTKDNDDQSQPVTREASTTEIDLVVARAPVANMLTAPIANMMTMTSPADAQENTYDSFQIPEATASPQVHEDSAMPEAGEEAESDESSKSANDERILDPAIVSGTVGDSILREEKRVEHSMLQSQVSASSLVSPPASSDNDAGSSPAAEVSDPKTRQAFQAGQEHYQRYTPDSSSMGRASNSSEADVSGEKEPSRANEGPRGSETQADEDSLRLIKELQAQDLGLRRRGRT</sequence>
<evidence type="ECO:0000256" key="7">
    <source>
        <dbReference type="ARBA" id="ARBA00022723"/>
    </source>
</evidence>
<dbReference type="GO" id="GO:0140680">
    <property type="term" value="F:histone H3K36me/H3K36me2 demethylase activity"/>
    <property type="evidence" value="ECO:0007669"/>
    <property type="project" value="UniProtKB-EC"/>
</dbReference>
<feature type="compositionally biased region" description="Polar residues" evidence="20">
    <location>
        <begin position="58"/>
        <end position="69"/>
    </location>
</feature>
<protein>
    <recommendedName>
        <fullName evidence="6">JmjC domain-containing histone demethylation protein 1</fullName>
        <ecNumber evidence="5">1.14.11.27</ecNumber>
    </recommendedName>
    <alternativeName>
        <fullName evidence="17">[Histone-H3]-lysine-36 demethylase 1</fullName>
    </alternativeName>
</protein>
<comment type="subcellular location">
    <subcellularLocation>
        <location evidence="3">Nucleus</location>
    </subcellularLocation>
</comment>
<feature type="region of interest" description="Disordered" evidence="20">
    <location>
        <begin position="1011"/>
        <end position="1131"/>
    </location>
</feature>
<dbReference type="EMBL" id="JAPUFD010000010">
    <property type="protein sequence ID" value="MDI1489884.1"/>
    <property type="molecule type" value="Genomic_DNA"/>
</dbReference>
<evidence type="ECO:0000256" key="15">
    <source>
        <dbReference type="ARBA" id="ARBA00023163"/>
    </source>
</evidence>
<dbReference type="Gene3D" id="2.60.120.650">
    <property type="entry name" value="Cupin"/>
    <property type="match status" value="2"/>
</dbReference>
<evidence type="ECO:0000256" key="18">
    <source>
        <dbReference type="ARBA" id="ARBA00047915"/>
    </source>
</evidence>
<evidence type="ECO:0000256" key="8">
    <source>
        <dbReference type="ARBA" id="ARBA00022771"/>
    </source>
</evidence>
<feature type="region of interest" description="Disordered" evidence="20">
    <location>
        <begin position="1331"/>
        <end position="1497"/>
    </location>
</feature>
<evidence type="ECO:0000313" key="24">
    <source>
        <dbReference type="Proteomes" id="UP001161017"/>
    </source>
</evidence>
<feature type="region of interest" description="Disordered" evidence="20">
    <location>
        <begin position="194"/>
        <end position="217"/>
    </location>
</feature>
<evidence type="ECO:0000256" key="16">
    <source>
        <dbReference type="ARBA" id="ARBA00023242"/>
    </source>
</evidence>
<keyword evidence="16" id="KW-0539">Nucleus</keyword>
<feature type="compositionally biased region" description="Basic and acidic residues" evidence="20">
    <location>
        <begin position="1262"/>
        <end position="1272"/>
    </location>
</feature>
<evidence type="ECO:0000256" key="9">
    <source>
        <dbReference type="ARBA" id="ARBA00022833"/>
    </source>
</evidence>
<evidence type="ECO:0000313" key="23">
    <source>
        <dbReference type="EMBL" id="MDI1489884.1"/>
    </source>
</evidence>
<feature type="domain" description="PHD-type" evidence="21">
    <location>
        <begin position="424"/>
        <end position="485"/>
    </location>
</feature>
<dbReference type="SMART" id="SM00249">
    <property type="entry name" value="PHD"/>
    <property type="match status" value="1"/>
</dbReference>
<dbReference type="InterPro" id="IPR001965">
    <property type="entry name" value="Znf_PHD"/>
</dbReference>
<feature type="compositionally biased region" description="Basic and acidic residues" evidence="20">
    <location>
        <begin position="1376"/>
        <end position="1385"/>
    </location>
</feature>
<dbReference type="Proteomes" id="UP001161017">
    <property type="component" value="Unassembled WGS sequence"/>
</dbReference>
<dbReference type="Pfam" id="PF13621">
    <property type="entry name" value="Cupin_8"/>
    <property type="match status" value="1"/>
</dbReference>
<feature type="compositionally biased region" description="Polar residues" evidence="20">
    <location>
        <begin position="169"/>
        <end position="179"/>
    </location>
</feature>
<dbReference type="PANTHER" id="PTHR23123">
    <property type="entry name" value="PHD/F-BOX CONTAINING PROTEIN"/>
    <property type="match status" value="1"/>
</dbReference>
<reference evidence="23" key="1">
    <citation type="journal article" date="2023" name="Genome Biol. Evol.">
        <title>First Whole Genome Sequence and Flow Cytometry Genome Size Data for the Lichen-Forming Fungus Ramalina farinacea (Ascomycota).</title>
        <authorList>
            <person name="Llewellyn T."/>
            <person name="Mian S."/>
            <person name="Hill R."/>
            <person name="Leitch I.J."/>
            <person name="Gaya E."/>
        </authorList>
    </citation>
    <scope>NUCLEOTIDE SEQUENCE</scope>
    <source>
        <strain evidence="23">LIQ254RAFAR</strain>
    </source>
</reference>
<feature type="compositionally biased region" description="Polar residues" evidence="20">
    <location>
        <begin position="1436"/>
        <end position="1451"/>
    </location>
</feature>
<feature type="region of interest" description="Disordered" evidence="20">
    <location>
        <begin position="167"/>
        <end position="186"/>
    </location>
</feature>
<evidence type="ECO:0000256" key="5">
    <source>
        <dbReference type="ARBA" id="ARBA00013246"/>
    </source>
</evidence>